<feature type="chain" id="PRO_5042036372" description="Glucose-methanol-choline oxidoreductase N-terminal domain-containing protein" evidence="6">
    <location>
        <begin position="20"/>
        <end position="596"/>
    </location>
</feature>
<dbReference type="PANTHER" id="PTHR11552">
    <property type="entry name" value="GLUCOSE-METHANOL-CHOLINE GMC OXIDOREDUCTASE"/>
    <property type="match status" value="1"/>
</dbReference>
<evidence type="ECO:0000313" key="9">
    <source>
        <dbReference type="Proteomes" id="UP001209878"/>
    </source>
</evidence>
<evidence type="ECO:0000256" key="1">
    <source>
        <dbReference type="ARBA" id="ARBA00001974"/>
    </source>
</evidence>
<evidence type="ECO:0000256" key="6">
    <source>
        <dbReference type="SAM" id="SignalP"/>
    </source>
</evidence>
<dbReference type="AlphaFoldDB" id="A0AAD9JPF6"/>
<evidence type="ECO:0000256" key="4">
    <source>
        <dbReference type="ARBA" id="ARBA00022827"/>
    </source>
</evidence>
<dbReference type="InterPro" id="IPR000172">
    <property type="entry name" value="GMC_OxRdtase_N"/>
</dbReference>
<evidence type="ECO:0000259" key="7">
    <source>
        <dbReference type="PROSITE" id="PS00624"/>
    </source>
</evidence>
<evidence type="ECO:0000313" key="8">
    <source>
        <dbReference type="EMBL" id="KAK2156794.1"/>
    </source>
</evidence>
<feature type="domain" description="Glucose-methanol-choline oxidoreductase N-terminal" evidence="7">
    <location>
        <begin position="275"/>
        <end position="289"/>
    </location>
</feature>
<organism evidence="8 9">
    <name type="scientific">Ridgeia piscesae</name>
    <name type="common">Tubeworm</name>
    <dbReference type="NCBI Taxonomy" id="27915"/>
    <lineage>
        <taxon>Eukaryota</taxon>
        <taxon>Metazoa</taxon>
        <taxon>Spiralia</taxon>
        <taxon>Lophotrochozoa</taxon>
        <taxon>Annelida</taxon>
        <taxon>Polychaeta</taxon>
        <taxon>Sedentaria</taxon>
        <taxon>Canalipalpata</taxon>
        <taxon>Sabellida</taxon>
        <taxon>Siboglinidae</taxon>
        <taxon>Ridgeia</taxon>
    </lineage>
</organism>
<feature type="binding site" evidence="5">
    <location>
        <position position="106"/>
    </location>
    <ligand>
        <name>FAD</name>
        <dbReference type="ChEBI" id="CHEBI:57692"/>
    </ligand>
</feature>
<dbReference type="SUPFAM" id="SSF51905">
    <property type="entry name" value="FAD/NAD(P)-binding domain"/>
    <property type="match status" value="1"/>
</dbReference>
<feature type="binding site" evidence="5">
    <location>
        <position position="240"/>
    </location>
    <ligand>
        <name>FAD</name>
        <dbReference type="ChEBI" id="CHEBI:57692"/>
    </ligand>
</feature>
<proteinExistence type="inferred from homology"/>
<accession>A0AAD9JPF6</accession>
<dbReference type="InterPro" id="IPR012132">
    <property type="entry name" value="GMC_OxRdtase"/>
</dbReference>
<dbReference type="GO" id="GO:0016614">
    <property type="term" value="F:oxidoreductase activity, acting on CH-OH group of donors"/>
    <property type="evidence" value="ECO:0007669"/>
    <property type="project" value="InterPro"/>
</dbReference>
<reference evidence="8" key="1">
    <citation type="journal article" date="2023" name="Mol. Biol. Evol.">
        <title>Third-Generation Sequencing Reveals the Adaptive Role of the Epigenome in Three Deep-Sea Polychaetes.</title>
        <authorList>
            <person name="Perez M."/>
            <person name="Aroh O."/>
            <person name="Sun Y."/>
            <person name="Lan Y."/>
            <person name="Juniper S.K."/>
            <person name="Young C.R."/>
            <person name="Angers B."/>
            <person name="Qian P.Y."/>
        </authorList>
    </citation>
    <scope>NUCLEOTIDE SEQUENCE</scope>
    <source>
        <strain evidence="8">R07B-5</strain>
    </source>
</reference>
<keyword evidence="6" id="KW-0732">Signal</keyword>
<keyword evidence="9" id="KW-1185">Reference proteome</keyword>
<feature type="binding site" evidence="5">
    <location>
        <position position="110"/>
    </location>
    <ligand>
        <name>FAD</name>
        <dbReference type="ChEBI" id="CHEBI:57692"/>
    </ligand>
</feature>
<evidence type="ECO:0000256" key="5">
    <source>
        <dbReference type="PIRSR" id="PIRSR000137-2"/>
    </source>
</evidence>
<comment type="similarity">
    <text evidence="2">Belongs to the GMC oxidoreductase family.</text>
</comment>
<dbReference type="Proteomes" id="UP001209878">
    <property type="component" value="Unassembled WGS sequence"/>
</dbReference>
<protein>
    <recommendedName>
        <fullName evidence="7">Glucose-methanol-choline oxidoreductase N-terminal domain-containing protein</fullName>
    </recommendedName>
</protein>
<evidence type="ECO:0000256" key="2">
    <source>
        <dbReference type="ARBA" id="ARBA00010790"/>
    </source>
</evidence>
<keyword evidence="3" id="KW-0285">Flavoprotein</keyword>
<dbReference type="InterPro" id="IPR007867">
    <property type="entry name" value="GMC_OxRtase_C"/>
</dbReference>
<gene>
    <name evidence="8" type="ORF">NP493_1938g00014</name>
</gene>
<dbReference type="GO" id="GO:0050660">
    <property type="term" value="F:flavin adenine dinucleotide binding"/>
    <property type="evidence" value="ECO:0007669"/>
    <property type="project" value="InterPro"/>
</dbReference>
<dbReference type="EMBL" id="JAODUO010001939">
    <property type="protein sequence ID" value="KAK2156794.1"/>
    <property type="molecule type" value="Genomic_DNA"/>
</dbReference>
<name>A0AAD9JPF6_RIDPI</name>
<dbReference type="PANTHER" id="PTHR11552:SF147">
    <property type="entry name" value="CHOLINE DEHYDROGENASE, MITOCHONDRIAL"/>
    <property type="match status" value="1"/>
</dbReference>
<sequence length="596" mass="65135">MSTTSLVLLILTWSAVVWTKDDTTYDYIIVGAGTAGCVLAARLSEDGHSSVLLLEAGGAEHGRVLALPGLRHVLAMSPLDWAHVTVPQKCCSSFEERQHTILAGKVMGGTSSIDDMVYIRGNRHVYDEWAKKGAEGWSFRDVEPYFIKAENYTGRNPSGKFGSEGPVVVTEVDHTPLAEAFAKGGVEVDYEHVDMNGKDALGVGYTPTTIKDGLRWNTVKSYLRPAVGRTNLVLTTNAHVTKVLTEGREAVGVEYEMDDATHEARARKEVILSAGTFGSPHILMLSGIGPKDDLKKLKVPVVNDLPVGGNLRMPVYVHGLEFSTKKKVSMTKAEKKALLTDDEYKAFGKGTFNRGIPEGVGFFRSKSQPDEALYPYIQLLLVGGLTGHGTGIRGSEKVRSALNMKEDVFAALHDDTHKLKGFTMMPILLHPGSRIGSVTLNSSDPFEPLLIDPETMGHKDDVDYLMEGVRIAQKIAGSRIFKDLGTAAIGRTNPSCSTFLYDSDKYWHCHTYFTTRILSTAVGTCKMGSRYDPASVVDAQLRVHFMKRLRVVDASVMPSVTASNTNAAVTMIAEKAADLIRGRDPLKILKKTHDEF</sequence>
<comment type="cofactor">
    <cofactor evidence="1 5">
        <name>FAD</name>
        <dbReference type="ChEBI" id="CHEBI:57692"/>
    </cofactor>
</comment>
<evidence type="ECO:0000256" key="3">
    <source>
        <dbReference type="ARBA" id="ARBA00022630"/>
    </source>
</evidence>
<feature type="signal peptide" evidence="6">
    <location>
        <begin position="1"/>
        <end position="19"/>
    </location>
</feature>
<dbReference type="SUPFAM" id="SSF54373">
    <property type="entry name" value="FAD-linked reductases, C-terminal domain"/>
    <property type="match status" value="1"/>
</dbReference>
<dbReference type="Pfam" id="PF05199">
    <property type="entry name" value="GMC_oxred_C"/>
    <property type="match status" value="1"/>
</dbReference>
<dbReference type="InterPro" id="IPR036188">
    <property type="entry name" value="FAD/NAD-bd_sf"/>
</dbReference>
<dbReference type="Gene3D" id="3.50.50.60">
    <property type="entry name" value="FAD/NAD(P)-binding domain"/>
    <property type="match status" value="1"/>
</dbReference>
<comment type="caution">
    <text evidence="8">The sequence shown here is derived from an EMBL/GenBank/DDBJ whole genome shotgun (WGS) entry which is preliminary data.</text>
</comment>
<dbReference type="Pfam" id="PF00732">
    <property type="entry name" value="GMC_oxred_N"/>
    <property type="match status" value="1"/>
</dbReference>
<dbReference type="PROSITE" id="PS00624">
    <property type="entry name" value="GMC_OXRED_2"/>
    <property type="match status" value="1"/>
</dbReference>
<keyword evidence="4 5" id="KW-0274">FAD</keyword>
<dbReference type="Gene3D" id="3.30.560.10">
    <property type="entry name" value="Glucose Oxidase, domain 3"/>
    <property type="match status" value="1"/>
</dbReference>
<dbReference type="PIRSF" id="PIRSF000137">
    <property type="entry name" value="Alcohol_oxidase"/>
    <property type="match status" value="1"/>
</dbReference>